<dbReference type="PANTHER" id="PTHR43259:SF1">
    <property type="entry name" value="N-ACETYLTRANSFERASE DOMAIN-CONTAINING PROTEIN"/>
    <property type="match status" value="1"/>
</dbReference>
<keyword evidence="3" id="KW-1185">Reference proteome</keyword>
<name>A0ABQ6Z042_9ENTE</name>
<dbReference type="Proteomes" id="UP000782705">
    <property type="component" value="Unassembled WGS sequence"/>
</dbReference>
<dbReference type="EMBL" id="MAEL01000033">
    <property type="protein sequence ID" value="KAF1304304.1"/>
    <property type="molecule type" value="Genomic_DNA"/>
</dbReference>
<protein>
    <submittedName>
        <fullName evidence="2">GNAT family acetyltransferase</fullName>
    </submittedName>
</protein>
<reference evidence="2 3" key="1">
    <citation type="submission" date="2016-06" db="EMBL/GenBank/DDBJ databases">
        <title>Four novel species of enterococci isolated from chicken manure.</title>
        <authorList>
            <person name="Van Tyne D."/>
        </authorList>
    </citation>
    <scope>NUCLEOTIDE SEQUENCE [LARGE SCALE GENOMIC DNA]</scope>
    <source>
        <strain evidence="2 3">CU12B</strain>
    </source>
</reference>
<dbReference type="PANTHER" id="PTHR43259">
    <property type="entry name" value="SPT10P"/>
    <property type="match status" value="1"/>
</dbReference>
<proteinExistence type="predicted"/>
<evidence type="ECO:0000313" key="3">
    <source>
        <dbReference type="Proteomes" id="UP000782705"/>
    </source>
</evidence>
<dbReference type="SUPFAM" id="SSF55729">
    <property type="entry name" value="Acyl-CoA N-acyltransferases (Nat)"/>
    <property type="match status" value="1"/>
</dbReference>
<comment type="caution">
    <text evidence="2">The sequence shown here is derived from an EMBL/GenBank/DDBJ whole genome shotgun (WGS) entry which is preliminary data.</text>
</comment>
<evidence type="ECO:0000259" key="1">
    <source>
        <dbReference type="PROSITE" id="PS51186"/>
    </source>
</evidence>
<gene>
    <name evidence="2" type="ORF">BAU17_12080</name>
</gene>
<sequence>MIHLTKMTPKEYQDYLLSAIKDYANDKVKNGTWNAGESFEQAKKVFQELLPQGVATPMHFLYTVKSEDGPIGYTWFFCDNTKEAFIYDIGIFEEFQNKGYGTLTMKLLEQKVKSLGAKKISLHVFGSNQRALHVYQKVGYQITDYNLTKLIE</sequence>
<dbReference type="Gene3D" id="3.40.630.30">
    <property type="match status" value="1"/>
</dbReference>
<evidence type="ECO:0000313" key="2">
    <source>
        <dbReference type="EMBL" id="KAF1304304.1"/>
    </source>
</evidence>
<organism evidence="2 3">
    <name type="scientific">Candidatus Enterococcus willemsii</name>
    <dbReference type="NCBI Taxonomy" id="1857215"/>
    <lineage>
        <taxon>Bacteria</taxon>
        <taxon>Bacillati</taxon>
        <taxon>Bacillota</taxon>
        <taxon>Bacilli</taxon>
        <taxon>Lactobacillales</taxon>
        <taxon>Enterococcaceae</taxon>
        <taxon>Enterococcus</taxon>
    </lineage>
</organism>
<dbReference type="PROSITE" id="PS51186">
    <property type="entry name" value="GNAT"/>
    <property type="match status" value="1"/>
</dbReference>
<feature type="domain" description="N-acetyltransferase" evidence="1">
    <location>
        <begin position="18"/>
        <end position="152"/>
    </location>
</feature>
<dbReference type="Pfam" id="PF00583">
    <property type="entry name" value="Acetyltransf_1"/>
    <property type="match status" value="1"/>
</dbReference>
<dbReference type="InterPro" id="IPR016181">
    <property type="entry name" value="Acyl_CoA_acyltransferase"/>
</dbReference>
<dbReference type="RefSeq" id="WP_161901808.1">
    <property type="nucleotide sequence ID" value="NZ_MAEL01000033.1"/>
</dbReference>
<dbReference type="InterPro" id="IPR052829">
    <property type="entry name" value="N-acetyltransferase_domain"/>
</dbReference>
<accession>A0ABQ6Z042</accession>
<dbReference type="InterPro" id="IPR000182">
    <property type="entry name" value="GNAT_dom"/>
</dbReference>
<dbReference type="CDD" id="cd04301">
    <property type="entry name" value="NAT_SF"/>
    <property type="match status" value="1"/>
</dbReference>